<comment type="caution">
    <text evidence="2">The sequence shown here is derived from an EMBL/GenBank/DDBJ whole genome shotgun (WGS) entry which is preliminary data.</text>
</comment>
<accession>A0A328PJG9</accession>
<keyword evidence="3" id="KW-1185">Reference proteome</keyword>
<evidence type="ECO:0000259" key="1">
    <source>
        <dbReference type="Pfam" id="PF01732"/>
    </source>
</evidence>
<dbReference type="RefSeq" id="WP_112665555.1">
    <property type="nucleotide sequence ID" value="NZ_QKVO01000008.1"/>
</dbReference>
<protein>
    <recommendedName>
        <fullName evidence="1">DUF31 domain-containing protein</fullName>
    </recommendedName>
</protein>
<dbReference type="AlphaFoldDB" id="A0A328PJG9"/>
<name>A0A328PJG9_9MOLU</name>
<sequence>MAINKLALAFPIVPASVVLGTYKLWNPNVPEHAFISEFVSSEESKHNFPTFETFDSVPTLETVSQEEENHNLDSIDTKRFDKEIADKVFEKLDDYSFRIFWSCGVGTGWILDYEIPEGKDKYPTVWYIATAAHVINGYKFAENPYEQELSSPLEETKMLRRRLAHRTHYYLPWYARLSMWDHGTTTCDISNRYGYSDLNIVKASNGAELKGEYGGWLNKRIEEPKLFYAAFDLFDKNPELGIEENNYKDFAVLEIKFKDPEYAKQVTNNFAGKYNVDTTDAINVFAKPLDEKYDTETIQKLDENFFELGYPKGKKGKYSQSKSWDEEKGESYKLLNKHWDLHYSPEQKKIRGFGNANKGLYKVTWNGKRRTDIGHFHLLGINQKYRLEGGASGSLFVDKNGDLLGIHGGGGEQWIISNSFKR</sequence>
<dbReference type="EMBL" id="QKVO01000008">
    <property type="protein sequence ID" value="RAO94972.1"/>
    <property type="molecule type" value="Genomic_DNA"/>
</dbReference>
<feature type="domain" description="DUF31" evidence="1">
    <location>
        <begin position="105"/>
        <end position="407"/>
    </location>
</feature>
<dbReference type="InterPro" id="IPR022382">
    <property type="entry name" value="Mycoplasma_peptidase_DUF31"/>
</dbReference>
<dbReference type="Proteomes" id="UP000249762">
    <property type="component" value="Unassembled WGS sequence"/>
</dbReference>
<dbReference type="OrthoDB" id="399963at2"/>
<proteinExistence type="predicted"/>
<organism evidence="2 3">
    <name type="scientific">Mycoplasma wenyonii</name>
    <dbReference type="NCBI Taxonomy" id="65123"/>
    <lineage>
        <taxon>Bacteria</taxon>
        <taxon>Bacillati</taxon>
        <taxon>Mycoplasmatota</taxon>
        <taxon>Mollicutes</taxon>
        <taxon>Mycoplasmataceae</taxon>
        <taxon>Mycoplasma</taxon>
    </lineage>
</organism>
<reference evidence="3" key="1">
    <citation type="submission" date="2018-06" db="EMBL/GenBank/DDBJ databases">
        <authorList>
            <person name="Martinez Ocampo F."/>
            <person name="Quiroz Castaneda R.E."/>
            <person name="Rojas Lopez X."/>
        </authorList>
    </citation>
    <scope>NUCLEOTIDE SEQUENCE [LARGE SCALE GENOMIC DNA]</scope>
    <source>
        <strain evidence="3">INIFAP02</strain>
    </source>
</reference>
<evidence type="ECO:0000313" key="2">
    <source>
        <dbReference type="EMBL" id="RAO94972.1"/>
    </source>
</evidence>
<evidence type="ECO:0000313" key="3">
    <source>
        <dbReference type="Proteomes" id="UP000249762"/>
    </source>
</evidence>
<dbReference type="InterPro" id="IPR009003">
    <property type="entry name" value="Peptidase_S1_PA"/>
</dbReference>
<gene>
    <name evidence="2" type="ORF">DNK47_02215</name>
</gene>
<dbReference type="SUPFAM" id="SSF50494">
    <property type="entry name" value="Trypsin-like serine proteases"/>
    <property type="match status" value="1"/>
</dbReference>
<dbReference type="Pfam" id="PF01732">
    <property type="entry name" value="Mycop_pep_DUF31"/>
    <property type="match status" value="1"/>
</dbReference>